<dbReference type="Proteomes" id="UP000199518">
    <property type="component" value="Unassembled WGS sequence"/>
</dbReference>
<protein>
    <recommendedName>
        <fullName evidence="3">Methyltransferase domain-containing protein</fullName>
    </recommendedName>
</protein>
<gene>
    <name evidence="1" type="ORF">SAMN05421753_1131</name>
</gene>
<dbReference type="AlphaFoldDB" id="A0A1I3LLX0"/>
<accession>A0A1I3LLX0</accession>
<dbReference type="RefSeq" id="WP_092052094.1">
    <property type="nucleotide sequence ID" value="NZ_FOQD01000013.1"/>
</dbReference>
<dbReference type="EMBL" id="FOQD01000013">
    <property type="protein sequence ID" value="SFI85703.1"/>
    <property type="molecule type" value="Genomic_DNA"/>
</dbReference>
<dbReference type="STRING" id="1576369.SAMN05421753_1131"/>
<sequence length="67" mass="7451">MTTDYDPIAELYKRSKQTPWRSHLECFTLLKTIGDVSGLSVLDVACGEGFYTRLHNCPAISRTVSTG</sequence>
<dbReference type="InterPro" id="IPR029063">
    <property type="entry name" value="SAM-dependent_MTases_sf"/>
</dbReference>
<evidence type="ECO:0008006" key="3">
    <source>
        <dbReference type="Google" id="ProtNLM"/>
    </source>
</evidence>
<name>A0A1I3LLX0_9PLAN</name>
<proteinExistence type="predicted"/>
<keyword evidence="2" id="KW-1185">Reference proteome</keyword>
<organism evidence="1 2">
    <name type="scientific">Planctomicrobium piriforme</name>
    <dbReference type="NCBI Taxonomy" id="1576369"/>
    <lineage>
        <taxon>Bacteria</taxon>
        <taxon>Pseudomonadati</taxon>
        <taxon>Planctomycetota</taxon>
        <taxon>Planctomycetia</taxon>
        <taxon>Planctomycetales</taxon>
        <taxon>Planctomycetaceae</taxon>
        <taxon>Planctomicrobium</taxon>
    </lineage>
</organism>
<evidence type="ECO:0000313" key="2">
    <source>
        <dbReference type="Proteomes" id="UP000199518"/>
    </source>
</evidence>
<dbReference type="OrthoDB" id="278023at2"/>
<reference evidence="2" key="1">
    <citation type="submission" date="2016-10" db="EMBL/GenBank/DDBJ databases">
        <authorList>
            <person name="Varghese N."/>
            <person name="Submissions S."/>
        </authorList>
    </citation>
    <scope>NUCLEOTIDE SEQUENCE [LARGE SCALE GENOMIC DNA]</scope>
    <source>
        <strain evidence="2">DSM 26348</strain>
    </source>
</reference>
<evidence type="ECO:0000313" key="1">
    <source>
        <dbReference type="EMBL" id="SFI85703.1"/>
    </source>
</evidence>
<dbReference type="SUPFAM" id="SSF53335">
    <property type="entry name" value="S-adenosyl-L-methionine-dependent methyltransferases"/>
    <property type="match status" value="1"/>
</dbReference>